<sequence length="283" mass="31777">MSNFQMEGTHQKRKEQINRWTSSVYKGKSDIAKPSHEKAIHFPDSVILFNSCVNYNIDEVKQLLDSGIDINSAINEHGLTAMHQACIDGNLEMVKFLVDNGADINRVDAESWTVLHAAAYSGNIKICEYLIEQGVNLEKITVDSKLAMDTTENSEIINLISCAMIKKNLDPQKCRNAEQQRMMNDIKKWICHNPKNVNKPISEGNITALHIAAAKGFVDIMKYLMELGADPNVVDVDMWTPLHAAAYSDKLEAVVFLCSLDNCNIDALTNDVILFSMLIYAYY</sequence>
<dbReference type="Gene3D" id="1.25.40.20">
    <property type="entry name" value="Ankyrin repeat-containing domain"/>
    <property type="match status" value="2"/>
</dbReference>
<protein>
    <submittedName>
        <fullName evidence="5">Dysferlin-interacting protein 1</fullName>
    </submittedName>
</protein>
<dbReference type="GO" id="GO:0004857">
    <property type="term" value="F:enzyme inhibitor activity"/>
    <property type="evidence" value="ECO:0007669"/>
    <property type="project" value="TreeGrafter"/>
</dbReference>
<evidence type="ECO:0000313" key="5">
    <source>
        <dbReference type="EMBL" id="OAF71697.1"/>
    </source>
</evidence>
<comment type="caution">
    <text evidence="5">The sequence shown here is derived from an EMBL/GenBank/DDBJ whole genome shotgun (WGS) entry which is preliminary data.</text>
</comment>
<dbReference type="PRINTS" id="PR01415">
    <property type="entry name" value="ANKYRIN"/>
</dbReference>
<dbReference type="Proteomes" id="UP000078046">
    <property type="component" value="Unassembled WGS sequence"/>
</dbReference>
<accession>A0A177BBJ6</accession>
<keyword evidence="4" id="KW-0040">ANK repeat</keyword>
<name>A0A177BBJ6_9BILA</name>
<dbReference type="OrthoDB" id="19014at2759"/>
<keyword evidence="1" id="KW-0217">Developmental protein</keyword>
<dbReference type="SUPFAM" id="SSF48403">
    <property type="entry name" value="Ankyrin repeat"/>
    <property type="match status" value="1"/>
</dbReference>
<dbReference type="PROSITE" id="PS50088">
    <property type="entry name" value="ANK_REPEAT"/>
    <property type="match status" value="3"/>
</dbReference>
<dbReference type="Pfam" id="PF12796">
    <property type="entry name" value="Ank_2"/>
    <property type="match status" value="2"/>
</dbReference>
<dbReference type="PROSITE" id="PS50297">
    <property type="entry name" value="ANK_REP_REGION"/>
    <property type="match status" value="3"/>
</dbReference>
<reference evidence="5 6" key="1">
    <citation type="submission" date="2016-04" db="EMBL/GenBank/DDBJ databases">
        <title>The genome of Intoshia linei affirms orthonectids as highly simplified spiralians.</title>
        <authorList>
            <person name="Mikhailov K.V."/>
            <person name="Slusarev G.S."/>
            <person name="Nikitin M.A."/>
            <person name="Logacheva M.D."/>
            <person name="Penin A."/>
            <person name="Aleoshin V."/>
            <person name="Panchin Y.V."/>
        </authorList>
    </citation>
    <scope>NUCLEOTIDE SEQUENCE [LARGE SCALE GENOMIC DNA]</scope>
    <source>
        <strain evidence="5">Intl2013</strain>
        <tissue evidence="5">Whole animal</tissue>
    </source>
</reference>
<organism evidence="5 6">
    <name type="scientific">Intoshia linei</name>
    <dbReference type="NCBI Taxonomy" id="1819745"/>
    <lineage>
        <taxon>Eukaryota</taxon>
        <taxon>Metazoa</taxon>
        <taxon>Spiralia</taxon>
        <taxon>Lophotrochozoa</taxon>
        <taxon>Mesozoa</taxon>
        <taxon>Orthonectida</taxon>
        <taxon>Rhopaluridae</taxon>
        <taxon>Intoshia</taxon>
    </lineage>
</organism>
<evidence type="ECO:0000256" key="2">
    <source>
        <dbReference type="ARBA" id="ARBA00022737"/>
    </source>
</evidence>
<dbReference type="InterPro" id="IPR051226">
    <property type="entry name" value="PP1_Regulatory_Subunit"/>
</dbReference>
<comment type="similarity">
    <text evidence="3">Belongs to the NRARP family.</text>
</comment>
<keyword evidence="2" id="KW-0677">Repeat</keyword>
<evidence type="ECO:0000256" key="4">
    <source>
        <dbReference type="PROSITE-ProRule" id="PRU00023"/>
    </source>
</evidence>
<keyword evidence="6" id="KW-1185">Reference proteome</keyword>
<dbReference type="GO" id="GO:0019208">
    <property type="term" value="F:phosphatase regulator activity"/>
    <property type="evidence" value="ECO:0007669"/>
    <property type="project" value="TreeGrafter"/>
</dbReference>
<dbReference type="InterPro" id="IPR002110">
    <property type="entry name" value="Ankyrin_rpt"/>
</dbReference>
<evidence type="ECO:0000313" key="6">
    <source>
        <dbReference type="Proteomes" id="UP000078046"/>
    </source>
</evidence>
<evidence type="ECO:0000256" key="1">
    <source>
        <dbReference type="ARBA" id="ARBA00022473"/>
    </source>
</evidence>
<proteinExistence type="inferred from homology"/>
<dbReference type="SMART" id="SM00248">
    <property type="entry name" value="ANK"/>
    <property type="match status" value="5"/>
</dbReference>
<gene>
    <name evidence="5" type="ORF">A3Q56_00533</name>
</gene>
<feature type="repeat" description="ANK" evidence="4">
    <location>
        <begin position="77"/>
        <end position="109"/>
    </location>
</feature>
<dbReference type="EMBL" id="LWCA01000031">
    <property type="protein sequence ID" value="OAF71697.1"/>
    <property type="molecule type" value="Genomic_DNA"/>
</dbReference>
<evidence type="ECO:0000256" key="3">
    <source>
        <dbReference type="ARBA" id="ARBA00038386"/>
    </source>
</evidence>
<dbReference type="PANTHER" id="PTHR24179">
    <property type="entry name" value="PROTEIN PHOSPHATASE 1 REGULATORY SUBUNIT 12"/>
    <property type="match status" value="1"/>
</dbReference>
<dbReference type="InterPro" id="IPR036770">
    <property type="entry name" value="Ankyrin_rpt-contain_sf"/>
</dbReference>
<dbReference type="PANTHER" id="PTHR24179:SF21">
    <property type="entry name" value="MYOSIN BINDING SUBUNIT, ISOFORM O"/>
    <property type="match status" value="1"/>
</dbReference>
<dbReference type="GO" id="GO:0005737">
    <property type="term" value="C:cytoplasm"/>
    <property type="evidence" value="ECO:0007669"/>
    <property type="project" value="TreeGrafter"/>
</dbReference>
<feature type="repeat" description="ANK" evidence="4">
    <location>
        <begin position="110"/>
        <end position="142"/>
    </location>
</feature>
<feature type="repeat" description="ANK" evidence="4">
    <location>
        <begin position="204"/>
        <end position="236"/>
    </location>
</feature>
<dbReference type="AlphaFoldDB" id="A0A177BBJ6"/>